<protein>
    <recommendedName>
        <fullName evidence="8">BHLH domain-containing protein</fullName>
    </recommendedName>
</protein>
<evidence type="ECO:0000256" key="6">
    <source>
        <dbReference type="SAM" id="Coils"/>
    </source>
</evidence>
<dbReference type="Proteomes" id="UP000092445">
    <property type="component" value="Unassembled WGS sequence"/>
</dbReference>
<sequence>MSNKFEGYQSSATAVNGSMSAKSVPANFSTDSNSSVSSVSAKAERESIHSGQFMVSTFEAEETQDDLDDGEVKMLDPEDPSLSKLDESNTCLEVQLYVPRKVIQQHKQDGNSVGLITSHLEIETSLTKLFKCMDLTYSQKLTSPKWNHFKGVRLRWKDKIRLNNVIWRCWHMQFILRRRTPVCQFASPLDVDIHSNPQSVVLEGKYWKRQMVVIKAEYRKWRRNFKSKVTGSLKYDTKSELDFLEWSPLNDKNLMISEDWTSDTLFSAINVPFPFPDSREIARGAGIADFIQPSLGPLQPNLDDIEDITVVELLQNSRLAPVPEEGSEEMLKNVDYGFSDIMDSEQIGSNTLMDVSTPNVVTSLPSAAEDANMLELNTPLSTLQFTEILNEANQPNTHSNIIAEDTIMEEPTLQNSTNVIMLSHTNSVSTNRNLTKLYVGALENHNSSNGANSNAVVRQSGNDFPVKKGRISKNSQRPFRREPHNYDKAQPTLHQTTIYQQMLAEQQKAQQVQHQQQLQRQQQLQSSNAAVTTLQHPSNVFPTTPQQQQHFSGQLPFVSNASILNNSSTHQFAGNVSENMLRIVNNTNVTRDFAGIMPPGTNGGGTSSAMSNNVTADTFNVRTEIPSSEVLSMFNLSTGDGYSTNSNTDVNSYKPSNTHLGTFKKSASTGAYINVCANNSGLQQMYFHQDGGIQVEQTGQMSTAPQSLPSQIGTHLAGLASAIQPRSLPHVSPTSISSSQRTLSLKLNMSSQSPQINNTPVVPVQQTHLQTQQIGQAIMSNTMPKEMYRSNSLPLNSSMQKLEARQTSNEHFVVPKYQAAPKSVKSRMRSNSIHHHLSQTPSNTNLSAADSMNGDTGNLNVNTQLHTASSDPMLNSTLAQLLTANSQMPCSGRQQNASINANSLANTTVSALHSTQSKPSSMNGSGVTNLYMAAAQRVTSSPPSSAIIGDINAASMDRDLPPRQSLKHCGQTQQQQPLHKSPKKSSSLPTQITASLVNNPSAPKMLSYPLSGGPQHHQNLSPESYHETESQLSPTHIVKYPRDSQRRAGHIHAEQKRRYNIKYSFDQLHDLIPQLQQNNAKLSKAAMLQKGAEHIKHLRNERDALKDRMEALRMERDALNNSLTHLHSILPANGAPVTRQGTERVRQLYEQYVRYRTMENWKFWILGLIVEPLLSSYTTTVSSASLDELRRTAFLWVDQHCSLIDLRPAISNKLKYLMTKTEILSDPPSTLQEEVAKAVNNTTGQHPNLHGT</sequence>
<evidence type="ECO:0000256" key="7">
    <source>
        <dbReference type="SAM" id="MobiDB-lite"/>
    </source>
</evidence>
<feature type="compositionally biased region" description="Low complexity" evidence="7">
    <location>
        <begin position="973"/>
        <end position="989"/>
    </location>
</feature>
<feature type="region of interest" description="Disordered" evidence="7">
    <location>
        <begin position="831"/>
        <end position="859"/>
    </location>
</feature>
<dbReference type="CDD" id="cd11405">
    <property type="entry name" value="bHLHzip_MLXIP_like"/>
    <property type="match status" value="1"/>
</dbReference>
<dbReference type="PANTHER" id="PTHR15741:SF37">
    <property type="entry name" value="LD38259P"/>
    <property type="match status" value="1"/>
</dbReference>
<keyword evidence="5" id="KW-0539">Nucleus</keyword>
<dbReference type="InterPro" id="IPR052207">
    <property type="entry name" value="Max-like/E-box_TFs"/>
</dbReference>
<dbReference type="GO" id="GO:0005634">
    <property type="term" value="C:nucleus"/>
    <property type="evidence" value="ECO:0007669"/>
    <property type="project" value="UniProtKB-SubCell"/>
</dbReference>
<comment type="subcellular location">
    <subcellularLocation>
        <location evidence="1">Nucleus</location>
    </subcellularLocation>
</comment>
<dbReference type="VEuPathDB" id="VectorBase:GPAI045631"/>
<accession>A0A1B0AH68</accession>
<dbReference type="CDD" id="cd21739">
    <property type="entry name" value="NES2-NLS_ChREBP-like"/>
    <property type="match status" value="1"/>
</dbReference>
<feature type="domain" description="BHLH" evidence="8">
    <location>
        <begin position="1045"/>
        <end position="1098"/>
    </location>
</feature>
<dbReference type="SUPFAM" id="SSF47459">
    <property type="entry name" value="HLH, helix-loop-helix DNA-binding domain"/>
    <property type="match status" value="1"/>
</dbReference>
<dbReference type="GO" id="GO:0000978">
    <property type="term" value="F:RNA polymerase II cis-regulatory region sequence-specific DNA binding"/>
    <property type="evidence" value="ECO:0007669"/>
    <property type="project" value="TreeGrafter"/>
</dbReference>
<dbReference type="EnsemblMetazoa" id="GPAI045631-RA">
    <property type="protein sequence ID" value="GPAI045631-PA"/>
    <property type="gene ID" value="GPAI045631"/>
</dbReference>
<evidence type="ECO:0000256" key="4">
    <source>
        <dbReference type="ARBA" id="ARBA00023163"/>
    </source>
</evidence>
<dbReference type="AlphaFoldDB" id="A0A1B0AH68"/>
<reference evidence="9" key="2">
    <citation type="submission" date="2020-05" db="UniProtKB">
        <authorList>
            <consortium name="EnsemblMetazoa"/>
        </authorList>
    </citation>
    <scope>IDENTIFICATION</scope>
    <source>
        <strain evidence="9">IAEA</strain>
    </source>
</reference>
<evidence type="ECO:0000313" key="10">
    <source>
        <dbReference type="Proteomes" id="UP000092445"/>
    </source>
</evidence>
<dbReference type="STRING" id="7398.A0A1B0AH68"/>
<evidence type="ECO:0000256" key="3">
    <source>
        <dbReference type="ARBA" id="ARBA00023125"/>
    </source>
</evidence>
<dbReference type="GO" id="GO:0046983">
    <property type="term" value="F:protein dimerization activity"/>
    <property type="evidence" value="ECO:0007669"/>
    <property type="project" value="InterPro"/>
</dbReference>
<feature type="region of interest" description="Disordered" evidence="7">
    <location>
        <begin position="956"/>
        <end position="1028"/>
    </location>
</feature>
<dbReference type="FunFam" id="4.10.280.10:FF:000094">
    <property type="entry name" value="Blast:Carbohydrate-responsive element-binding protein"/>
    <property type="match status" value="1"/>
</dbReference>
<evidence type="ECO:0000259" key="8">
    <source>
        <dbReference type="PROSITE" id="PS50888"/>
    </source>
</evidence>
<dbReference type="Gene3D" id="4.10.280.10">
    <property type="entry name" value="Helix-loop-helix DNA-binding domain"/>
    <property type="match status" value="1"/>
</dbReference>
<dbReference type="SMART" id="SM00353">
    <property type="entry name" value="HLH"/>
    <property type="match status" value="1"/>
</dbReference>
<feature type="compositionally biased region" description="Polar residues" evidence="7">
    <location>
        <begin position="838"/>
        <end position="859"/>
    </location>
</feature>
<organism evidence="9 10">
    <name type="scientific">Glossina pallidipes</name>
    <name type="common">Tsetse fly</name>
    <dbReference type="NCBI Taxonomy" id="7398"/>
    <lineage>
        <taxon>Eukaryota</taxon>
        <taxon>Metazoa</taxon>
        <taxon>Ecdysozoa</taxon>
        <taxon>Arthropoda</taxon>
        <taxon>Hexapoda</taxon>
        <taxon>Insecta</taxon>
        <taxon>Pterygota</taxon>
        <taxon>Neoptera</taxon>
        <taxon>Endopterygota</taxon>
        <taxon>Diptera</taxon>
        <taxon>Brachycera</taxon>
        <taxon>Muscomorpha</taxon>
        <taxon>Hippoboscoidea</taxon>
        <taxon>Glossinidae</taxon>
        <taxon>Glossina</taxon>
    </lineage>
</organism>
<dbReference type="PROSITE" id="PS50888">
    <property type="entry name" value="BHLH"/>
    <property type="match status" value="1"/>
</dbReference>
<keyword evidence="6" id="KW-0175">Coiled coil</keyword>
<keyword evidence="3" id="KW-0238">DNA-binding</keyword>
<feature type="region of interest" description="Disordered" evidence="7">
    <location>
        <begin position="15"/>
        <end position="47"/>
    </location>
</feature>
<keyword evidence="10" id="KW-1185">Reference proteome</keyword>
<evidence type="ECO:0000256" key="5">
    <source>
        <dbReference type="ARBA" id="ARBA00023242"/>
    </source>
</evidence>
<keyword evidence="4" id="KW-0804">Transcription</keyword>
<evidence type="ECO:0000256" key="2">
    <source>
        <dbReference type="ARBA" id="ARBA00023015"/>
    </source>
</evidence>
<dbReference type="InterPro" id="IPR036638">
    <property type="entry name" value="HLH_DNA-bd_sf"/>
</dbReference>
<reference evidence="10" key="1">
    <citation type="submission" date="2014-03" db="EMBL/GenBank/DDBJ databases">
        <authorList>
            <person name="Aksoy S."/>
            <person name="Warren W."/>
            <person name="Wilson R.K."/>
        </authorList>
    </citation>
    <scope>NUCLEOTIDE SEQUENCE [LARGE SCALE GENOMIC DNA]</scope>
    <source>
        <strain evidence="10">IAEA</strain>
    </source>
</reference>
<dbReference type="GO" id="GO:0000981">
    <property type="term" value="F:DNA-binding transcription factor activity, RNA polymerase II-specific"/>
    <property type="evidence" value="ECO:0007669"/>
    <property type="project" value="TreeGrafter"/>
</dbReference>
<feature type="region of interest" description="Disordered" evidence="7">
    <location>
        <begin position="447"/>
        <end position="491"/>
    </location>
</feature>
<dbReference type="Pfam" id="PF00010">
    <property type="entry name" value="HLH"/>
    <property type="match status" value="1"/>
</dbReference>
<evidence type="ECO:0000313" key="9">
    <source>
        <dbReference type="EnsemblMetazoa" id="GPAI045631-PA"/>
    </source>
</evidence>
<feature type="compositionally biased region" description="Polar residues" evidence="7">
    <location>
        <begin position="15"/>
        <end position="31"/>
    </location>
</feature>
<feature type="compositionally biased region" description="Polar residues" evidence="7">
    <location>
        <begin position="990"/>
        <end position="1001"/>
    </location>
</feature>
<dbReference type="InterPro" id="IPR011598">
    <property type="entry name" value="bHLH_dom"/>
</dbReference>
<proteinExistence type="predicted"/>
<name>A0A1B0AH68_GLOPL</name>
<keyword evidence="2" id="KW-0805">Transcription regulation</keyword>
<evidence type="ECO:0000256" key="1">
    <source>
        <dbReference type="ARBA" id="ARBA00004123"/>
    </source>
</evidence>
<dbReference type="PANTHER" id="PTHR15741">
    <property type="entry name" value="BASIC HELIX-LOOP-HELIX ZIP TRANSCRIPTION FACTOR"/>
    <property type="match status" value="1"/>
</dbReference>
<feature type="coiled-coil region" evidence="6">
    <location>
        <begin position="1088"/>
        <end position="1122"/>
    </location>
</feature>